<sequence length="99" mass="10936">MLDLFEILFDQIYQSTCLGSLLVAGAAIPEKRREKPVLGLLLVTGAVSEERGKNLCCGQGLPRATKDVGVIVVLDVLSAIAYFRLSVDKYILVFDKRFF</sequence>
<name>A0AAV0FCS6_9ASTE</name>
<reference evidence="1" key="1">
    <citation type="submission" date="2022-07" db="EMBL/GenBank/DDBJ databases">
        <authorList>
            <person name="Macas J."/>
            <person name="Novak P."/>
            <person name="Neumann P."/>
        </authorList>
    </citation>
    <scope>NUCLEOTIDE SEQUENCE</scope>
</reference>
<evidence type="ECO:0000313" key="1">
    <source>
        <dbReference type="EMBL" id="CAH9133196.1"/>
    </source>
</evidence>
<dbReference type="EMBL" id="CAMAPF010000975">
    <property type="protein sequence ID" value="CAH9133196.1"/>
    <property type="molecule type" value="Genomic_DNA"/>
</dbReference>
<keyword evidence="2" id="KW-1185">Reference proteome</keyword>
<comment type="caution">
    <text evidence="1">The sequence shown here is derived from an EMBL/GenBank/DDBJ whole genome shotgun (WGS) entry which is preliminary data.</text>
</comment>
<accession>A0AAV0FCS6</accession>
<organism evidence="1 2">
    <name type="scientific">Cuscuta epithymum</name>
    <dbReference type="NCBI Taxonomy" id="186058"/>
    <lineage>
        <taxon>Eukaryota</taxon>
        <taxon>Viridiplantae</taxon>
        <taxon>Streptophyta</taxon>
        <taxon>Embryophyta</taxon>
        <taxon>Tracheophyta</taxon>
        <taxon>Spermatophyta</taxon>
        <taxon>Magnoliopsida</taxon>
        <taxon>eudicotyledons</taxon>
        <taxon>Gunneridae</taxon>
        <taxon>Pentapetalae</taxon>
        <taxon>asterids</taxon>
        <taxon>lamiids</taxon>
        <taxon>Solanales</taxon>
        <taxon>Convolvulaceae</taxon>
        <taxon>Cuscuteae</taxon>
        <taxon>Cuscuta</taxon>
        <taxon>Cuscuta subgen. Cuscuta</taxon>
    </lineage>
</organism>
<proteinExistence type="predicted"/>
<dbReference type="AlphaFoldDB" id="A0AAV0FCS6"/>
<evidence type="ECO:0000313" key="2">
    <source>
        <dbReference type="Proteomes" id="UP001152523"/>
    </source>
</evidence>
<dbReference type="Proteomes" id="UP001152523">
    <property type="component" value="Unassembled WGS sequence"/>
</dbReference>
<gene>
    <name evidence="1" type="ORF">CEPIT_LOCUS32758</name>
</gene>
<protein>
    <submittedName>
        <fullName evidence="1">Uncharacterized protein</fullName>
    </submittedName>
</protein>